<protein>
    <submittedName>
        <fullName evidence="1">16446_t:CDS:1</fullName>
    </submittedName>
</protein>
<reference evidence="1" key="1">
    <citation type="submission" date="2021-06" db="EMBL/GenBank/DDBJ databases">
        <authorList>
            <person name="Kallberg Y."/>
            <person name="Tangrot J."/>
            <person name="Rosling A."/>
        </authorList>
    </citation>
    <scope>NUCLEOTIDE SEQUENCE</scope>
    <source>
        <strain evidence="1">FL966</strain>
    </source>
</reference>
<dbReference type="PANTHER" id="PTHR46954:SF1">
    <property type="entry name" value="C2H2-TYPE DOMAIN-CONTAINING PROTEIN"/>
    <property type="match status" value="1"/>
</dbReference>
<organism evidence="1 2">
    <name type="scientific">Cetraspora pellucida</name>
    <dbReference type="NCBI Taxonomy" id="1433469"/>
    <lineage>
        <taxon>Eukaryota</taxon>
        <taxon>Fungi</taxon>
        <taxon>Fungi incertae sedis</taxon>
        <taxon>Mucoromycota</taxon>
        <taxon>Glomeromycotina</taxon>
        <taxon>Glomeromycetes</taxon>
        <taxon>Diversisporales</taxon>
        <taxon>Gigasporaceae</taxon>
        <taxon>Cetraspora</taxon>
    </lineage>
</organism>
<dbReference type="AlphaFoldDB" id="A0A9N9K9I9"/>
<name>A0A9N9K9I9_9GLOM</name>
<proteinExistence type="predicted"/>
<sequence length="329" mass="38431">VAERHKLISLVYAILDIQKGRYGYADVVTYSGPTFIRVHSSKHDSSTAYSHDKDFDDLMNERKLHNYTTTIDEQSKPVVVLLTDSGPDENSHYKKTVRIIIEHFDKYDLDIIIVACFALHQNASNPLRTNNKKLEKRNFKAAGDVHYCPNKKSESWIKKHVMTCRYFTQVTKYNDRSCCKPFHSEITQILPNWFFPPSLMIQQNPDTICMANISASNDTIHFSPFILSILMERKLISLNMNLRCLPFDWYCLTVNKLINEYICLYCNWYFALKGALKNHTKKCSYKKFNLSHGEFLISNKNNETIWVEEEAIPEDVLETYNQQVQVQEE</sequence>
<dbReference type="OrthoDB" id="6371737at2759"/>
<comment type="caution">
    <text evidence="1">The sequence shown here is derived from an EMBL/GenBank/DDBJ whole genome shotgun (WGS) entry which is preliminary data.</text>
</comment>
<gene>
    <name evidence="1" type="ORF">CPELLU_LOCUS19288</name>
</gene>
<evidence type="ECO:0000313" key="1">
    <source>
        <dbReference type="EMBL" id="CAG8816898.1"/>
    </source>
</evidence>
<accession>A0A9N9K9I9</accession>
<feature type="non-terminal residue" evidence="1">
    <location>
        <position position="329"/>
    </location>
</feature>
<dbReference type="Proteomes" id="UP000789759">
    <property type="component" value="Unassembled WGS sequence"/>
</dbReference>
<dbReference type="EMBL" id="CAJVQA010044830">
    <property type="protein sequence ID" value="CAG8816898.1"/>
    <property type="molecule type" value="Genomic_DNA"/>
</dbReference>
<dbReference type="PANTHER" id="PTHR46954">
    <property type="entry name" value="C2H2-TYPE DOMAIN-CONTAINING PROTEIN"/>
    <property type="match status" value="1"/>
</dbReference>
<keyword evidence="2" id="KW-1185">Reference proteome</keyword>
<evidence type="ECO:0000313" key="2">
    <source>
        <dbReference type="Proteomes" id="UP000789759"/>
    </source>
</evidence>